<dbReference type="Proteomes" id="UP000237846">
    <property type="component" value="Unassembled WGS sequence"/>
</dbReference>
<evidence type="ECO:0000313" key="2">
    <source>
        <dbReference type="EMBL" id="PRY00968.1"/>
    </source>
</evidence>
<reference evidence="2 3" key="1">
    <citation type="submission" date="2018-03" db="EMBL/GenBank/DDBJ databases">
        <title>Genomic Encyclopedia of Archaeal and Bacterial Type Strains, Phase II (KMG-II): from individual species to whole genera.</title>
        <authorList>
            <person name="Goeker M."/>
        </authorList>
    </citation>
    <scope>NUCLEOTIDE SEQUENCE [LARGE SCALE GENOMIC DNA]</scope>
    <source>
        <strain evidence="2 3">DSM 45601</strain>
    </source>
</reference>
<sequence>MIMSGLLDLHGRALAGFDERVDAIGPDQWHAATPCAEWDVRRLLGHMVAEQLWVPHLLKGETLEDVGDRYDGDQLGDDPVTAWRTAASEARAAWLWPGVLARRVHLSSGLADAGVYCWQMTLDLAVHGWDLARAVGYDEKMDTELAEALYTWAAPQAGAWAGSGSFGEPVPVPEDADAQERLLGLLGRRV</sequence>
<feature type="domain" description="Mycothiol-dependent maleylpyruvate isomerase metal-binding" evidence="1">
    <location>
        <begin position="13"/>
        <end position="132"/>
    </location>
</feature>
<dbReference type="InterPro" id="IPR024344">
    <property type="entry name" value="MDMPI_metal-binding"/>
</dbReference>
<dbReference type="SUPFAM" id="SSF109854">
    <property type="entry name" value="DinB/YfiT-like putative metalloenzymes"/>
    <property type="match status" value="1"/>
</dbReference>
<name>A0A2T0QAQ0_9ACTN</name>
<dbReference type="InterPro" id="IPR017520">
    <property type="entry name" value="CHP03086"/>
</dbReference>
<dbReference type="InterPro" id="IPR017517">
    <property type="entry name" value="Maleyloyr_isom"/>
</dbReference>
<dbReference type="GO" id="GO:0046872">
    <property type="term" value="F:metal ion binding"/>
    <property type="evidence" value="ECO:0007669"/>
    <property type="project" value="InterPro"/>
</dbReference>
<dbReference type="Gene3D" id="1.20.120.450">
    <property type="entry name" value="dinb family like domain"/>
    <property type="match status" value="1"/>
</dbReference>
<gene>
    <name evidence="2" type="ORF">CLV72_102601</name>
</gene>
<comment type="caution">
    <text evidence="2">The sequence shown here is derived from an EMBL/GenBank/DDBJ whole genome shotgun (WGS) entry which is preliminary data.</text>
</comment>
<dbReference type="NCBIfam" id="TIGR03083">
    <property type="entry name" value="maleylpyruvate isomerase family mycothiol-dependent enzyme"/>
    <property type="match status" value="1"/>
</dbReference>
<dbReference type="EMBL" id="PVZC01000002">
    <property type="protein sequence ID" value="PRY00968.1"/>
    <property type="molecule type" value="Genomic_DNA"/>
</dbReference>
<dbReference type="InterPro" id="IPR034660">
    <property type="entry name" value="DinB/YfiT-like"/>
</dbReference>
<dbReference type="AlphaFoldDB" id="A0A2T0QAQ0"/>
<proteinExistence type="predicted"/>
<dbReference type="Pfam" id="PF11716">
    <property type="entry name" value="MDMPI_N"/>
    <property type="match status" value="1"/>
</dbReference>
<evidence type="ECO:0000259" key="1">
    <source>
        <dbReference type="Pfam" id="PF11716"/>
    </source>
</evidence>
<evidence type="ECO:0000313" key="3">
    <source>
        <dbReference type="Proteomes" id="UP000237846"/>
    </source>
</evidence>
<keyword evidence="3" id="KW-1185">Reference proteome</keyword>
<organism evidence="2 3">
    <name type="scientific">Allonocardiopsis opalescens</name>
    <dbReference type="NCBI Taxonomy" id="1144618"/>
    <lineage>
        <taxon>Bacteria</taxon>
        <taxon>Bacillati</taxon>
        <taxon>Actinomycetota</taxon>
        <taxon>Actinomycetes</taxon>
        <taxon>Streptosporangiales</taxon>
        <taxon>Allonocardiopsis</taxon>
    </lineage>
</organism>
<protein>
    <submittedName>
        <fullName evidence="2">Uncharacterized protein (TIGR03086 family)</fullName>
    </submittedName>
</protein>
<dbReference type="NCBIfam" id="TIGR03086">
    <property type="entry name" value="TIGR03086 family metal-binding protein"/>
    <property type="match status" value="1"/>
</dbReference>
<accession>A0A2T0QAQ0</accession>